<keyword evidence="2" id="KW-1185">Reference proteome</keyword>
<evidence type="ECO:0000313" key="1">
    <source>
        <dbReference type="EMBL" id="KIJ92382.1"/>
    </source>
</evidence>
<dbReference type="EMBL" id="KN838914">
    <property type="protein sequence ID" value="KIJ92382.1"/>
    <property type="molecule type" value="Genomic_DNA"/>
</dbReference>
<dbReference type="AlphaFoldDB" id="A0A0C9X7L9"/>
<gene>
    <name evidence="1" type="ORF">K443DRAFT_13642</name>
</gene>
<protein>
    <submittedName>
        <fullName evidence="1">Uncharacterized protein</fullName>
    </submittedName>
</protein>
<name>A0A0C9X7L9_9AGAR</name>
<reference evidence="2" key="2">
    <citation type="submission" date="2015-01" db="EMBL/GenBank/DDBJ databases">
        <title>Evolutionary Origins and Diversification of the Mycorrhizal Mutualists.</title>
        <authorList>
            <consortium name="DOE Joint Genome Institute"/>
            <consortium name="Mycorrhizal Genomics Consortium"/>
            <person name="Kohler A."/>
            <person name="Kuo A."/>
            <person name="Nagy L.G."/>
            <person name="Floudas D."/>
            <person name="Copeland A."/>
            <person name="Barry K.W."/>
            <person name="Cichocki N."/>
            <person name="Veneault-Fourrey C."/>
            <person name="LaButti K."/>
            <person name="Lindquist E.A."/>
            <person name="Lipzen A."/>
            <person name="Lundell T."/>
            <person name="Morin E."/>
            <person name="Murat C."/>
            <person name="Riley R."/>
            <person name="Ohm R."/>
            <person name="Sun H."/>
            <person name="Tunlid A."/>
            <person name="Henrissat B."/>
            <person name="Grigoriev I.V."/>
            <person name="Hibbett D.S."/>
            <person name="Martin F."/>
        </authorList>
    </citation>
    <scope>NUCLEOTIDE SEQUENCE [LARGE SCALE GENOMIC DNA]</scope>
    <source>
        <strain evidence="2">LaAM-08-1</strain>
    </source>
</reference>
<accession>A0A0C9X7L9</accession>
<organism evidence="1 2">
    <name type="scientific">Laccaria amethystina LaAM-08-1</name>
    <dbReference type="NCBI Taxonomy" id="1095629"/>
    <lineage>
        <taxon>Eukaryota</taxon>
        <taxon>Fungi</taxon>
        <taxon>Dikarya</taxon>
        <taxon>Basidiomycota</taxon>
        <taxon>Agaricomycotina</taxon>
        <taxon>Agaricomycetes</taxon>
        <taxon>Agaricomycetidae</taxon>
        <taxon>Agaricales</taxon>
        <taxon>Agaricineae</taxon>
        <taxon>Hydnangiaceae</taxon>
        <taxon>Laccaria</taxon>
    </lineage>
</organism>
<proteinExistence type="predicted"/>
<evidence type="ECO:0000313" key="2">
    <source>
        <dbReference type="Proteomes" id="UP000054477"/>
    </source>
</evidence>
<sequence>MIMQASKLELACIIKTLSDITLASPTEVLEQDITFSVDVPNAAAPACTSP</sequence>
<dbReference type="Proteomes" id="UP000054477">
    <property type="component" value="Unassembled WGS sequence"/>
</dbReference>
<reference evidence="1 2" key="1">
    <citation type="submission" date="2014-04" db="EMBL/GenBank/DDBJ databases">
        <authorList>
            <consortium name="DOE Joint Genome Institute"/>
            <person name="Kuo A."/>
            <person name="Kohler A."/>
            <person name="Nagy L.G."/>
            <person name="Floudas D."/>
            <person name="Copeland A."/>
            <person name="Barry K.W."/>
            <person name="Cichocki N."/>
            <person name="Veneault-Fourrey C."/>
            <person name="LaButti K."/>
            <person name="Lindquist E.A."/>
            <person name="Lipzen A."/>
            <person name="Lundell T."/>
            <person name="Morin E."/>
            <person name="Murat C."/>
            <person name="Sun H."/>
            <person name="Tunlid A."/>
            <person name="Henrissat B."/>
            <person name="Grigoriev I.V."/>
            <person name="Hibbett D.S."/>
            <person name="Martin F."/>
            <person name="Nordberg H.P."/>
            <person name="Cantor M.N."/>
            <person name="Hua S.X."/>
        </authorList>
    </citation>
    <scope>NUCLEOTIDE SEQUENCE [LARGE SCALE GENOMIC DNA]</scope>
    <source>
        <strain evidence="1 2">LaAM-08-1</strain>
    </source>
</reference>
<dbReference type="HOGENOM" id="CLU_3125276_0_0_1"/>